<keyword evidence="2" id="KW-1185">Reference proteome</keyword>
<dbReference type="Proteomes" id="UP000248044">
    <property type="component" value="Chromosome"/>
</dbReference>
<dbReference type="AlphaFoldDB" id="A0A2U9ID35"/>
<name>A0A2U9ID35_9CREN</name>
<proteinExistence type="predicted"/>
<sequence>MNTLKLKTQNELLIFKYTYIHFFIHFFLIQYTAKFYVRILQYTKKVYLTEGEYSLVDEIKQVLLDRRTRLERKFEKEKLIERDTLNLKKYLN</sequence>
<dbReference type="EMBL" id="CP029289">
    <property type="protein sequence ID" value="AWR93909.1"/>
    <property type="molecule type" value="Genomic_DNA"/>
</dbReference>
<evidence type="ECO:0000313" key="2">
    <source>
        <dbReference type="Proteomes" id="UP000248044"/>
    </source>
</evidence>
<protein>
    <submittedName>
        <fullName evidence="1">Uncharacterized protein</fullName>
    </submittedName>
</protein>
<reference evidence="1 2" key="1">
    <citation type="submission" date="2018-05" db="EMBL/GenBank/DDBJ databases">
        <title>Complete Genome Sequences of Extremely Thermoacidophilic, Metal-Mobilizing Type-Strain Members of the Archaeal Family Sulfolobaceae: Acidianus brierleyi DSM-1651T, Acidianus sulfidivorans DSM-18786T, Metallosphaera hakonensis DSM-7519T, and Metallosphaera prunae DSM-10039T.</title>
        <authorList>
            <person name="Counts J.A."/>
            <person name="Kelly R.M."/>
        </authorList>
    </citation>
    <scope>NUCLEOTIDE SEQUENCE [LARGE SCALE GENOMIC DNA]</scope>
    <source>
        <strain evidence="1 2">DSM 1651</strain>
    </source>
</reference>
<gene>
    <name evidence="1" type="ORF">DFR85_04025</name>
</gene>
<accession>A0A2U9ID35</accession>
<evidence type="ECO:0000313" key="1">
    <source>
        <dbReference type="EMBL" id="AWR93909.1"/>
    </source>
</evidence>
<organism evidence="1 2">
    <name type="scientific">Acidianus brierleyi</name>
    <dbReference type="NCBI Taxonomy" id="41673"/>
    <lineage>
        <taxon>Archaea</taxon>
        <taxon>Thermoproteota</taxon>
        <taxon>Thermoprotei</taxon>
        <taxon>Sulfolobales</taxon>
        <taxon>Sulfolobaceae</taxon>
        <taxon>Acidianus</taxon>
    </lineage>
</organism>